<reference evidence="2 3" key="2">
    <citation type="journal article" date="2008" name="Nature">
        <title>The Phaeodactylum genome reveals the evolutionary history of diatom genomes.</title>
        <authorList>
            <person name="Bowler C."/>
            <person name="Allen A.E."/>
            <person name="Badger J.H."/>
            <person name="Grimwood J."/>
            <person name="Jabbari K."/>
            <person name="Kuo A."/>
            <person name="Maheswari U."/>
            <person name="Martens C."/>
            <person name="Maumus F."/>
            <person name="Otillar R.P."/>
            <person name="Rayko E."/>
            <person name="Salamov A."/>
            <person name="Vandepoele K."/>
            <person name="Beszteri B."/>
            <person name="Gruber A."/>
            <person name="Heijde M."/>
            <person name="Katinka M."/>
            <person name="Mock T."/>
            <person name="Valentin K."/>
            <person name="Verret F."/>
            <person name="Berges J.A."/>
            <person name="Brownlee C."/>
            <person name="Cadoret J.P."/>
            <person name="Chiovitti A."/>
            <person name="Choi C.J."/>
            <person name="Coesel S."/>
            <person name="De Martino A."/>
            <person name="Detter J.C."/>
            <person name="Durkin C."/>
            <person name="Falciatore A."/>
            <person name="Fournet J."/>
            <person name="Haruta M."/>
            <person name="Huysman M.J."/>
            <person name="Jenkins B.D."/>
            <person name="Jiroutova K."/>
            <person name="Jorgensen R.E."/>
            <person name="Joubert Y."/>
            <person name="Kaplan A."/>
            <person name="Kroger N."/>
            <person name="Kroth P.G."/>
            <person name="La Roche J."/>
            <person name="Lindquist E."/>
            <person name="Lommer M."/>
            <person name="Martin-Jezequel V."/>
            <person name="Lopez P.J."/>
            <person name="Lucas S."/>
            <person name="Mangogna M."/>
            <person name="McGinnis K."/>
            <person name="Medlin L.K."/>
            <person name="Montsant A."/>
            <person name="Oudot-Le Secq M.P."/>
            <person name="Napoli C."/>
            <person name="Obornik M."/>
            <person name="Parker M.S."/>
            <person name="Petit J.L."/>
            <person name="Porcel B.M."/>
            <person name="Poulsen N."/>
            <person name="Robison M."/>
            <person name="Rychlewski L."/>
            <person name="Rynearson T.A."/>
            <person name="Schmutz J."/>
            <person name="Shapiro H."/>
            <person name="Siaut M."/>
            <person name="Stanley M."/>
            <person name="Sussman M.R."/>
            <person name="Taylor A.R."/>
            <person name="Vardi A."/>
            <person name="von Dassow P."/>
            <person name="Vyverman W."/>
            <person name="Willis A."/>
            <person name="Wyrwicz L.S."/>
            <person name="Rokhsar D.S."/>
            <person name="Weissenbach J."/>
            <person name="Armbrust E.V."/>
            <person name="Green B.R."/>
            <person name="Van de Peer Y."/>
            <person name="Grigoriev I.V."/>
        </authorList>
    </citation>
    <scope>NUCLEOTIDE SEQUENCE [LARGE SCALE GENOMIC DNA]</scope>
    <source>
        <strain evidence="2 3">CCMP1335</strain>
    </source>
</reference>
<dbReference type="Pfam" id="PF02342">
    <property type="entry name" value="TerD"/>
    <property type="match status" value="2"/>
</dbReference>
<evidence type="ECO:0000313" key="2">
    <source>
        <dbReference type="EMBL" id="EED87171.1"/>
    </source>
</evidence>
<protein>
    <recommendedName>
        <fullName evidence="1">C2 domain-containing protein</fullName>
    </recommendedName>
</protein>
<dbReference type="PANTHER" id="PTHR32097">
    <property type="entry name" value="CAMP-BINDING PROTEIN 1-RELATED"/>
    <property type="match status" value="1"/>
</dbReference>
<dbReference type="KEGG" id="tps:THAPSDRAFT_24376"/>
<dbReference type="InterPro" id="IPR051324">
    <property type="entry name" value="Stress/Tellurium_Resist"/>
</dbReference>
<dbReference type="Gene3D" id="2.60.60.30">
    <property type="entry name" value="sav2460 like domains"/>
    <property type="match status" value="2"/>
</dbReference>
<dbReference type="OMA" id="KHTALVM"/>
<dbReference type="RefSeq" id="XP_002296475.1">
    <property type="nucleotide sequence ID" value="XM_002296439.1"/>
</dbReference>
<dbReference type="InterPro" id="IPR003325">
    <property type="entry name" value="TerD"/>
</dbReference>
<proteinExistence type="predicted"/>
<organism evidence="2 3">
    <name type="scientific">Thalassiosira pseudonana</name>
    <name type="common">Marine diatom</name>
    <name type="synonym">Cyclotella nana</name>
    <dbReference type="NCBI Taxonomy" id="35128"/>
    <lineage>
        <taxon>Eukaryota</taxon>
        <taxon>Sar</taxon>
        <taxon>Stramenopiles</taxon>
        <taxon>Ochrophyta</taxon>
        <taxon>Bacillariophyta</taxon>
        <taxon>Coscinodiscophyceae</taxon>
        <taxon>Thalassiosirophycidae</taxon>
        <taxon>Thalassiosirales</taxon>
        <taxon>Thalassiosiraceae</taxon>
        <taxon>Thalassiosira</taxon>
    </lineage>
</organism>
<dbReference type="PANTHER" id="PTHR32097:SF17">
    <property type="entry name" value="CAMP-BINDING PROTEIN 1-RELATED"/>
    <property type="match status" value="1"/>
</dbReference>
<dbReference type="GeneID" id="7445403"/>
<name>B8LC78_THAPS</name>
<dbReference type="EMBL" id="DS999415">
    <property type="protein sequence ID" value="EED87171.1"/>
    <property type="molecule type" value="Genomic_DNA"/>
</dbReference>
<evidence type="ECO:0000313" key="3">
    <source>
        <dbReference type="Proteomes" id="UP000001449"/>
    </source>
</evidence>
<sequence>MSQRLSSDPPLAGLKATLTLHGANNLLAKDRNMFGKKTSSDPYAKVYYNGELIGKTSVKKKTLSPKWNYKLKYTLGFNEGEMVRNSSPAVCVSGGSKHPSFVLVLFDHDVGSGDDFLGQVTIPIPFHGVDYQSFPLQTGSANSKYHGKKAKGEVQVSIDVTTMLLPDIVRGNIVSLKLPKNNSLLKVGLGWDVAANQRMPIDLDVSCVAVGICGKVLMNETVYFSNLKNPNGSIVHSGDEREGLRNLADGSDDKEQITMDLNRLPDSVAAYVLLVTVATPGIDFSQVTSARVRISNGFSGVALCCYRPAYEGENTALFVLRIARKSTNGRFGKGGGWSLGTIGDTDTTARDFGSLIPEIRGYCRDLLPDMDIDPNERIAVMNKGMTVRVKDYSPQRNVLPNVLAMGLAWDVTDGVNIDLDASAVCLNARLNVVDLVYFKSLHSADGAIHHSGDEREGDSVGDDEKIIVALNAVDPQIEHIVFVINSYSEQELDDIAKASCHLFDPQTRRDLATYTLTNNSALDKHTACLLADLYRDKTTREWMLRILSVPSQGKTARRCIGSISDYLRTVPPNVAATPPQHSQILNEMPVAVPVDADITFSPDEPEIIVEATPL</sequence>
<dbReference type="HOGENOM" id="CLU_473703_0_0_1"/>
<dbReference type="CDD" id="cd06974">
    <property type="entry name" value="TerD_like"/>
    <property type="match status" value="2"/>
</dbReference>
<feature type="domain" description="C2" evidence="1">
    <location>
        <begin position="1"/>
        <end position="139"/>
    </location>
</feature>
<dbReference type="InParanoid" id="B8LC78"/>
<dbReference type="PROSITE" id="PS50004">
    <property type="entry name" value="C2"/>
    <property type="match status" value="1"/>
</dbReference>
<dbReference type="InterPro" id="IPR035892">
    <property type="entry name" value="C2_domain_sf"/>
</dbReference>
<dbReference type="eggNOG" id="ENOG502RCNP">
    <property type="taxonomic scope" value="Eukaryota"/>
</dbReference>
<dbReference type="PaxDb" id="35128-Thaps24376"/>
<dbReference type="SMART" id="SM00239">
    <property type="entry name" value="C2"/>
    <property type="match status" value="1"/>
</dbReference>
<dbReference type="Pfam" id="PF00168">
    <property type="entry name" value="C2"/>
    <property type="match status" value="1"/>
</dbReference>
<dbReference type="SUPFAM" id="SSF49562">
    <property type="entry name" value="C2 domain (Calcium/lipid-binding domain, CaLB)"/>
    <property type="match status" value="1"/>
</dbReference>
<accession>B8LC78</accession>
<gene>
    <name evidence="2" type="ORF">THAPSDRAFT_24376</name>
</gene>
<dbReference type="Proteomes" id="UP000001449">
    <property type="component" value="Chromosome 11"/>
</dbReference>
<dbReference type="AlphaFoldDB" id="B8LC78"/>
<keyword evidence="3" id="KW-1185">Reference proteome</keyword>
<dbReference type="InterPro" id="IPR000008">
    <property type="entry name" value="C2_dom"/>
</dbReference>
<reference evidence="2 3" key="1">
    <citation type="journal article" date="2004" name="Science">
        <title>The genome of the diatom Thalassiosira pseudonana: ecology, evolution, and metabolism.</title>
        <authorList>
            <person name="Armbrust E.V."/>
            <person name="Berges J.A."/>
            <person name="Bowler C."/>
            <person name="Green B.R."/>
            <person name="Martinez D."/>
            <person name="Putnam N.H."/>
            <person name="Zhou S."/>
            <person name="Allen A.E."/>
            <person name="Apt K.E."/>
            <person name="Bechner M."/>
            <person name="Brzezinski M.A."/>
            <person name="Chaal B.K."/>
            <person name="Chiovitti A."/>
            <person name="Davis A.K."/>
            <person name="Demarest M.S."/>
            <person name="Detter J.C."/>
            <person name="Glavina T."/>
            <person name="Goodstein D."/>
            <person name="Hadi M.Z."/>
            <person name="Hellsten U."/>
            <person name="Hildebrand M."/>
            <person name="Jenkins B.D."/>
            <person name="Jurka J."/>
            <person name="Kapitonov V.V."/>
            <person name="Kroger N."/>
            <person name="Lau W.W."/>
            <person name="Lane T.W."/>
            <person name="Larimer F.W."/>
            <person name="Lippmeier J.C."/>
            <person name="Lucas S."/>
            <person name="Medina M."/>
            <person name="Montsant A."/>
            <person name="Obornik M."/>
            <person name="Parker M.S."/>
            <person name="Palenik B."/>
            <person name="Pazour G.J."/>
            <person name="Richardson P.M."/>
            <person name="Rynearson T.A."/>
            <person name="Saito M.A."/>
            <person name="Schwartz D.C."/>
            <person name="Thamatrakoln K."/>
            <person name="Valentin K."/>
            <person name="Vardi A."/>
            <person name="Wilkerson F.P."/>
            <person name="Rokhsar D.S."/>
        </authorList>
    </citation>
    <scope>NUCLEOTIDE SEQUENCE [LARGE SCALE GENOMIC DNA]</scope>
    <source>
        <strain evidence="2 3">CCMP1335</strain>
    </source>
</reference>
<dbReference type="Gene3D" id="2.60.40.150">
    <property type="entry name" value="C2 domain"/>
    <property type="match status" value="1"/>
</dbReference>
<evidence type="ECO:0000259" key="1">
    <source>
        <dbReference type="PROSITE" id="PS50004"/>
    </source>
</evidence>